<dbReference type="PANTHER" id="PTHR47545:SF2">
    <property type="entry name" value="CC-ADDING TRNA NUCLEOTIDYLTRANSFERASE"/>
    <property type="match status" value="1"/>
</dbReference>
<dbReference type="InterPro" id="IPR043519">
    <property type="entry name" value="NT_sf"/>
</dbReference>
<keyword evidence="6 14" id="KW-0548">Nucleotidyltransferase</keyword>
<dbReference type="EMBL" id="CAADRM010000109">
    <property type="protein sequence ID" value="VFU15863.1"/>
    <property type="molecule type" value="Genomic_DNA"/>
</dbReference>
<evidence type="ECO:0000256" key="5">
    <source>
        <dbReference type="ARBA" id="ARBA00022694"/>
    </source>
</evidence>
<keyword evidence="7" id="KW-0479">Metal-binding</keyword>
<keyword evidence="9" id="KW-0460">Magnesium</keyword>
<feature type="domain" description="Poly A polymerase head" evidence="11">
    <location>
        <begin position="25"/>
        <end position="137"/>
    </location>
</feature>
<dbReference type="Pfam" id="PF01743">
    <property type="entry name" value="PolyA_pol"/>
    <property type="match status" value="1"/>
</dbReference>
<evidence type="ECO:0000256" key="10">
    <source>
        <dbReference type="ARBA" id="ARBA00022884"/>
    </source>
</evidence>
<comment type="similarity">
    <text evidence="2">Belongs to the tRNA nucleotidyltransferase/poly(A) polymerase family.</text>
</comment>
<keyword evidence="4 14" id="KW-0808">Transferase</keyword>
<dbReference type="Gene3D" id="1.10.3090.10">
    <property type="entry name" value="cca-adding enzyme, domain 2"/>
    <property type="match status" value="1"/>
</dbReference>
<feature type="domain" description="CCA-adding enzyme C-terminal" evidence="13">
    <location>
        <begin position="310"/>
        <end position="447"/>
    </location>
</feature>
<evidence type="ECO:0000256" key="7">
    <source>
        <dbReference type="ARBA" id="ARBA00022723"/>
    </source>
</evidence>
<evidence type="ECO:0000256" key="2">
    <source>
        <dbReference type="ARBA" id="ARBA00007265"/>
    </source>
</evidence>
<dbReference type="GO" id="GO:0008033">
    <property type="term" value="P:tRNA processing"/>
    <property type="evidence" value="ECO:0007669"/>
    <property type="project" value="UniProtKB-KW"/>
</dbReference>
<evidence type="ECO:0000256" key="3">
    <source>
        <dbReference type="ARBA" id="ARBA00022555"/>
    </source>
</evidence>
<dbReference type="GO" id="GO:0046872">
    <property type="term" value="F:metal ion binding"/>
    <property type="evidence" value="ECO:0007669"/>
    <property type="project" value="UniProtKB-KW"/>
</dbReference>
<dbReference type="InterPro" id="IPR050124">
    <property type="entry name" value="tRNA_CCA-adding_enzyme"/>
</dbReference>
<dbReference type="InterPro" id="IPR032828">
    <property type="entry name" value="PolyA_RNA-bd"/>
</dbReference>
<organism evidence="14">
    <name type="scientific">anaerobic digester metagenome</name>
    <dbReference type="NCBI Taxonomy" id="1263854"/>
    <lineage>
        <taxon>unclassified sequences</taxon>
        <taxon>metagenomes</taxon>
        <taxon>ecological metagenomes</taxon>
    </lineage>
</organism>
<evidence type="ECO:0000259" key="13">
    <source>
        <dbReference type="Pfam" id="PF13735"/>
    </source>
</evidence>
<evidence type="ECO:0000256" key="1">
    <source>
        <dbReference type="ARBA" id="ARBA00001946"/>
    </source>
</evidence>
<feature type="domain" description="tRNA nucleotidyltransferase/poly(A) polymerase RNA and SrmB- binding" evidence="12">
    <location>
        <begin position="162"/>
        <end position="220"/>
    </location>
</feature>
<dbReference type="InterPro" id="IPR032810">
    <property type="entry name" value="CCA-adding_enz_C"/>
</dbReference>
<dbReference type="Pfam" id="PF12627">
    <property type="entry name" value="PolyA_pol_RNAbd"/>
    <property type="match status" value="1"/>
</dbReference>
<evidence type="ECO:0000313" key="14">
    <source>
        <dbReference type="EMBL" id="VFU15863.1"/>
    </source>
</evidence>
<keyword evidence="5" id="KW-0819">tRNA processing</keyword>
<evidence type="ECO:0000256" key="8">
    <source>
        <dbReference type="ARBA" id="ARBA00022741"/>
    </source>
</evidence>
<keyword evidence="10" id="KW-0694">RNA-binding</keyword>
<dbReference type="Gene3D" id="3.30.460.10">
    <property type="entry name" value="Beta Polymerase, domain 2"/>
    <property type="match status" value="1"/>
</dbReference>
<dbReference type="GO" id="GO:1990817">
    <property type="term" value="F:poly(A) RNA polymerase activity"/>
    <property type="evidence" value="ECO:0007669"/>
    <property type="project" value="UniProtKB-EC"/>
</dbReference>
<keyword evidence="8" id="KW-0547">Nucleotide-binding</keyword>
<sequence length="455" mass="51737">MHDLSRTVSSNEILKQIKDLLPQRTYLVGGCIRDMLLGRVPPDFDLVTYEPVEDLAARIADRLGARPFWMDERRRVIRIALKSLSANIDVSEPKALSIEEDLRSRDLTINAMAYDLSRHRLIDPLDGFHDLSRGVIRIISEENLLNDPLRGLRAVRFSVTLDFAVHEESSRMIKRHAWRLNKVSGERIRQEIVQALRTVHGADFFRQLTWNALVPVLFAPYFPEQDNGDDHQHALLLSVVPVCQELDGIIYACDALMPDCSGILAQETESGVERGALLRLASFLLGLEELRSENHKGRESGIPARDRSVEDRAMDFCSSLRFSARSSRTIRSLLGRVERTQRFLAQRAPSPLDIHRFCEDTAEQLPEALLLSLSRVKTQEALPRQTVARVWEYYRTTYQEHKKSPLISGSDVIDVLGGGAGPEVGKWLRTIEEARARGEIRTRSEAMEFLRRKIG</sequence>
<dbReference type="InterPro" id="IPR002646">
    <property type="entry name" value="PolA_pol_head_dom"/>
</dbReference>
<dbReference type="GO" id="GO:0000166">
    <property type="term" value="F:nucleotide binding"/>
    <property type="evidence" value="ECO:0007669"/>
    <property type="project" value="UniProtKB-KW"/>
</dbReference>
<proteinExistence type="inferred from homology"/>
<protein>
    <submittedName>
        <fullName evidence="14">Poly(A) polymerase I</fullName>
        <ecNumber evidence="14">2.7.7.19</ecNumber>
    </submittedName>
</protein>
<dbReference type="GO" id="GO:0000049">
    <property type="term" value="F:tRNA binding"/>
    <property type="evidence" value="ECO:0007669"/>
    <property type="project" value="UniProtKB-KW"/>
</dbReference>
<dbReference type="SUPFAM" id="SSF81301">
    <property type="entry name" value="Nucleotidyltransferase"/>
    <property type="match status" value="1"/>
</dbReference>
<name>A0A485M2W9_9ZZZZ</name>
<dbReference type="PANTHER" id="PTHR47545">
    <property type="entry name" value="MULTIFUNCTIONAL CCA PROTEIN"/>
    <property type="match status" value="1"/>
</dbReference>
<reference evidence="14" key="1">
    <citation type="submission" date="2019-03" db="EMBL/GenBank/DDBJ databases">
        <authorList>
            <person name="Hao L."/>
        </authorList>
    </citation>
    <scope>NUCLEOTIDE SEQUENCE</scope>
</reference>
<evidence type="ECO:0000256" key="9">
    <source>
        <dbReference type="ARBA" id="ARBA00022842"/>
    </source>
</evidence>
<evidence type="ECO:0000256" key="4">
    <source>
        <dbReference type="ARBA" id="ARBA00022679"/>
    </source>
</evidence>
<gene>
    <name evidence="14" type="primary">pcnB</name>
    <name evidence="14" type="ORF">SCFA_450084</name>
</gene>
<dbReference type="AlphaFoldDB" id="A0A485M2W9"/>
<accession>A0A485M2W9</accession>
<dbReference type="SUPFAM" id="SSF81891">
    <property type="entry name" value="Poly A polymerase C-terminal region-like"/>
    <property type="match status" value="1"/>
</dbReference>
<evidence type="ECO:0000256" key="6">
    <source>
        <dbReference type="ARBA" id="ARBA00022695"/>
    </source>
</evidence>
<dbReference type="Pfam" id="PF13735">
    <property type="entry name" value="tRNA_NucTran2_2"/>
    <property type="match status" value="1"/>
</dbReference>
<keyword evidence="3" id="KW-0820">tRNA-binding</keyword>
<evidence type="ECO:0000259" key="11">
    <source>
        <dbReference type="Pfam" id="PF01743"/>
    </source>
</evidence>
<dbReference type="EC" id="2.7.7.19" evidence="14"/>
<evidence type="ECO:0000259" key="12">
    <source>
        <dbReference type="Pfam" id="PF12627"/>
    </source>
</evidence>
<comment type="cofactor">
    <cofactor evidence="1">
        <name>Mg(2+)</name>
        <dbReference type="ChEBI" id="CHEBI:18420"/>
    </cofactor>
</comment>
<dbReference type="CDD" id="cd05398">
    <property type="entry name" value="NT_ClassII-CCAase"/>
    <property type="match status" value="1"/>
</dbReference>